<proteinExistence type="predicted"/>
<gene>
    <name evidence="1" type="ORF">R1sor_001799</name>
</gene>
<comment type="caution">
    <text evidence="1">The sequence shown here is derived from an EMBL/GenBank/DDBJ whole genome shotgun (WGS) entry which is preliminary data.</text>
</comment>
<organism evidence="1 2">
    <name type="scientific">Riccia sorocarpa</name>
    <dbReference type="NCBI Taxonomy" id="122646"/>
    <lineage>
        <taxon>Eukaryota</taxon>
        <taxon>Viridiplantae</taxon>
        <taxon>Streptophyta</taxon>
        <taxon>Embryophyta</taxon>
        <taxon>Marchantiophyta</taxon>
        <taxon>Marchantiopsida</taxon>
        <taxon>Marchantiidae</taxon>
        <taxon>Marchantiales</taxon>
        <taxon>Ricciaceae</taxon>
        <taxon>Riccia</taxon>
    </lineage>
</organism>
<reference evidence="1 2" key="1">
    <citation type="submission" date="2024-09" db="EMBL/GenBank/DDBJ databases">
        <title>Chromosome-scale assembly of Riccia sorocarpa.</title>
        <authorList>
            <person name="Paukszto L."/>
        </authorList>
    </citation>
    <scope>NUCLEOTIDE SEQUENCE [LARGE SCALE GENOMIC DNA]</scope>
    <source>
        <strain evidence="1">LP-2024</strain>
        <tissue evidence="1">Aerial parts of the thallus</tissue>
    </source>
</reference>
<protein>
    <submittedName>
        <fullName evidence="1">Uncharacterized protein</fullName>
    </submittedName>
</protein>
<sequence length="463" mass="53946">MDADTLKNKNRWEKSKEVWLEDWSLSNDPVVAWELAWGRLREKFKEFGKENREKLSKLKEAHSKLAAWREKPTAEWTKTDKVEYSELEKKVREVELQEANILKRRSRIKWVEEGDANSNFFFSCLKTKQTQEMLVELKDEGGNSTTDEKEILDQIHMFYQDLYHQPQIPEQVEGERREILKLTSMFATSEDNNMLRTAPNLAKIEKILATMARNKAPCGDGLTVEVVIQTWEWISPSLYLIFLGIGLYTTGYQKLEGPCQIFLWGKNSEGKSKTALVAWKENCKRKYNSGLGIKSFQDVEDTLKMKSMGRFLEGKNVEWAKMFRYLVHDSMKRRIKGKDYKWWTVEEGLLLLPTVPAPNNSLVKHFVASWMRFRKLLTLDKDEWIIPGTLTMQQIALLNKHYGQGRQFSERLVLPLRKKIGIQFLMQLTDGAQGCIDVKVKLTNKGVVLTRTQEEELEISKHG</sequence>
<accession>A0ABD3GWY3</accession>
<evidence type="ECO:0000313" key="1">
    <source>
        <dbReference type="EMBL" id="KAL3683777.1"/>
    </source>
</evidence>
<dbReference type="Proteomes" id="UP001633002">
    <property type="component" value="Unassembled WGS sequence"/>
</dbReference>
<dbReference type="EMBL" id="JBJQOH010000006">
    <property type="protein sequence ID" value="KAL3683777.1"/>
    <property type="molecule type" value="Genomic_DNA"/>
</dbReference>
<evidence type="ECO:0000313" key="2">
    <source>
        <dbReference type="Proteomes" id="UP001633002"/>
    </source>
</evidence>
<keyword evidence="2" id="KW-1185">Reference proteome</keyword>
<name>A0ABD3GWY3_9MARC</name>
<dbReference type="AlphaFoldDB" id="A0ABD3GWY3"/>